<proteinExistence type="predicted"/>
<name>A0A4U0Y186_9PEZI</name>
<evidence type="ECO:0000313" key="1">
    <source>
        <dbReference type="EMBL" id="TKA81285.1"/>
    </source>
</evidence>
<dbReference type="AlphaFoldDB" id="A0A4U0Y186"/>
<accession>A0A4U0Y186</accession>
<reference evidence="1 2" key="1">
    <citation type="submission" date="2017-03" db="EMBL/GenBank/DDBJ databases">
        <title>Genomes of endolithic fungi from Antarctica.</title>
        <authorList>
            <person name="Coleine C."/>
            <person name="Masonjones S."/>
            <person name="Stajich J.E."/>
        </authorList>
    </citation>
    <scope>NUCLEOTIDE SEQUENCE [LARGE SCALE GENOMIC DNA]</scope>
    <source>
        <strain evidence="1 2">CCFEE 5184</strain>
    </source>
</reference>
<sequence>MAALSKPYIFAIPPELRNRIYELALTCRQIRAGAITIYYDNKFSFEVHAFDGLAVTPFRRLLLMYRIATTKSGKNLSLRLCHCCDGVLFLLAAWLEAFHEDTDKLVVGLRQVKQAGNDSRAAILATRTFGVVRAMRKAPWDEVELVLQVFYDAIEDFQEQDYGVEHSDSSHEE</sequence>
<evidence type="ECO:0000313" key="2">
    <source>
        <dbReference type="Proteomes" id="UP000309340"/>
    </source>
</evidence>
<organism evidence="1 2">
    <name type="scientific">Friedmanniomyces simplex</name>
    <dbReference type="NCBI Taxonomy" id="329884"/>
    <lineage>
        <taxon>Eukaryota</taxon>
        <taxon>Fungi</taxon>
        <taxon>Dikarya</taxon>
        <taxon>Ascomycota</taxon>
        <taxon>Pezizomycotina</taxon>
        <taxon>Dothideomycetes</taxon>
        <taxon>Dothideomycetidae</taxon>
        <taxon>Mycosphaerellales</taxon>
        <taxon>Teratosphaeriaceae</taxon>
        <taxon>Friedmanniomyces</taxon>
    </lineage>
</organism>
<dbReference type="EMBL" id="NAJQ01000054">
    <property type="protein sequence ID" value="TKA81285.1"/>
    <property type="molecule type" value="Genomic_DNA"/>
</dbReference>
<gene>
    <name evidence="1" type="ORF">B0A55_02856</name>
</gene>
<dbReference type="Proteomes" id="UP000309340">
    <property type="component" value="Unassembled WGS sequence"/>
</dbReference>
<comment type="caution">
    <text evidence="1">The sequence shown here is derived from an EMBL/GenBank/DDBJ whole genome shotgun (WGS) entry which is preliminary data.</text>
</comment>
<protein>
    <submittedName>
        <fullName evidence="1">Uncharacterized protein</fullName>
    </submittedName>
</protein>
<keyword evidence="2" id="KW-1185">Reference proteome</keyword>